<dbReference type="SUPFAM" id="SSF49899">
    <property type="entry name" value="Concanavalin A-like lectins/glucanases"/>
    <property type="match status" value="1"/>
</dbReference>
<name>A0AAQ3LH58_9BACT</name>
<dbReference type="KEGG" id="puo:RZN69_11470"/>
<evidence type="ECO:0000313" key="4">
    <source>
        <dbReference type="Proteomes" id="UP001304300"/>
    </source>
</evidence>
<sequence length="582" mass="66641">MKSFAPFIYHYLRPLSIVFGSFIFLSVACGKVETPAMVGQLHTDQAFDLEEMQSIQPMINPTGEELVLVFEDDFEGDQLDWNVWKSREYGETGIKNDTLRGPDNIEVRDGNLLLHVRKEEREHRGKTSKWTAGYVYMQEPLEINSYLEARFKSGNASGVNNAFWLAWADLTDISEVRNKYEIDIVECRRYGSEDNLGRANIAWHDWKGYRYIKTEDGKHSHIAQGMNFPHVWDEYHVWGLWFGENEIIYTFDGKEVWRGKTHYKYVDQWWTGVGKLDKWFSDYEKEAYGRHGQDDWVYRAGYNGDLVKVIFSNLPWGSSWTPLTDEADGDVMSIDYLRIYRPLRVLNREPLEVISFQDQNRVKIDGESASVPNDRLFLAPSTKVKFDLEVPVAIEGDKPHYFSLVVRKDSATDLSINFFNPMGSTSLATRIDIDNDMAVGFRDKSVEWEHKGDVFKKMASTKTAFPAIEQEVPFFSDEEDILLVIRVTPGESNGRDAVSMTAFMLPLVEEPKEPYFYANIDSKGNTSMTNGWSINQKLRSKAYLSSVSVTNGGPGDLILGAFRSGSSFRSVLPEIVQQSLTN</sequence>
<protein>
    <recommendedName>
        <fullName evidence="2">GH16 domain-containing protein</fullName>
    </recommendedName>
</protein>
<dbReference type="EMBL" id="CP136920">
    <property type="protein sequence ID" value="WOO43708.1"/>
    <property type="molecule type" value="Genomic_DNA"/>
</dbReference>
<evidence type="ECO:0000313" key="3">
    <source>
        <dbReference type="EMBL" id="WOO43708.1"/>
    </source>
</evidence>
<dbReference type="InterPro" id="IPR000757">
    <property type="entry name" value="Beta-glucanase-like"/>
</dbReference>
<keyword evidence="4" id="KW-1185">Reference proteome</keyword>
<proteinExistence type="inferred from homology"/>
<dbReference type="GO" id="GO:0005975">
    <property type="term" value="P:carbohydrate metabolic process"/>
    <property type="evidence" value="ECO:0007669"/>
    <property type="project" value="InterPro"/>
</dbReference>
<feature type="domain" description="GH16" evidence="2">
    <location>
        <begin position="49"/>
        <end position="345"/>
    </location>
</feature>
<dbReference type="GO" id="GO:0004553">
    <property type="term" value="F:hydrolase activity, hydrolyzing O-glycosyl compounds"/>
    <property type="evidence" value="ECO:0007669"/>
    <property type="project" value="InterPro"/>
</dbReference>
<dbReference type="AlphaFoldDB" id="A0AAQ3LH58"/>
<evidence type="ECO:0000259" key="2">
    <source>
        <dbReference type="PROSITE" id="PS51762"/>
    </source>
</evidence>
<accession>A0AAQ3LH58</accession>
<dbReference type="PROSITE" id="PS51257">
    <property type="entry name" value="PROKAR_LIPOPROTEIN"/>
    <property type="match status" value="1"/>
</dbReference>
<comment type="similarity">
    <text evidence="1">Belongs to the glycosyl hydrolase 16 family.</text>
</comment>
<dbReference type="PROSITE" id="PS51762">
    <property type="entry name" value="GH16_2"/>
    <property type="match status" value="1"/>
</dbReference>
<dbReference type="RefSeq" id="WP_317836306.1">
    <property type="nucleotide sequence ID" value="NZ_CP136920.1"/>
</dbReference>
<reference evidence="3 4" key="1">
    <citation type="submission" date="2023-10" db="EMBL/GenBank/DDBJ databases">
        <title>Rubellicoccus peritrichatus gen. nov., sp. nov., isolated from an algae of coral reef tank.</title>
        <authorList>
            <person name="Luo J."/>
        </authorList>
    </citation>
    <scope>NUCLEOTIDE SEQUENCE [LARGE SCALE GENOMIC DNA]</scope>
    <source>
        <strain evidence="3 4">CR14</strain>
    </source>
</reference>
<organism evidence="3 4">
    <name type="scientific">Rubellicoccus peritrichatus</name>
    <dbReference type="NCBI Taxonomy" id="3080537"/>
    <lineage>
        <taxon>Bacteria</taxon>
        <taxon>Pseudomonadati</taxon>
        <taxon>Verrucomicrobiota</taxon>
        <taxon>Opitutia</taxon>
        <taxon>Puniceicoccales</taxon>
        <taxon>Cerasicoccaceae</taxon>
        <taxon>Rubellicoccus</taxon>
    </lineage>
</organism>
<dbReference type="Proteomes" id="UP001304300">
    <property type="component" value="Chromosome"/>
</dbReference>
<dbReference type="Gene3D" id="2.60.120.200">
    <property type="match status" value="1"/>
</dbReference>
<gene>
    <name evidence="3" type="ORF">RZN69_11470</name>
</gene>
<evidence type="ECO:0000256" key="1">
    <source>
        <dbReference type="ARBA" id="ARBA00006865"/>
    </source>
</evidence>
<dbReference type="InterPro" id="IPR013320">
    <property type="entry name" value="ConA-like_dom_sf"/>
</dbReference>